<dbReference type="Gene3D" id="2.40.160.60">
    <property type="entry name" value="Outer membrane protein transport protein (OMPP1/FadL/TodX)"/>
    <property type="match status" value="1"/>
</dbReference>
<dbReference type="RefSeq" id="WP_234867988.1">
    <property type="nucleotide sequence ID" value="NZ_JAKEVY010000005.1"/>
</dbReference>
<sequence length="385" mass="41768">MKQKSLKLALSFVIGCMAVSEVNAQDVQPINVVTTAVPFLRISPDARAGGMGEVGIATSPDVNAPFWNLAKTPFNTSKFQVGLTYTPWLKRLGLNDVFLGSMSGYYKLDDDQALSATLRYFNLGSIQFTDNLGNVFSEGRPREWGFDVGYSRKLSEKVGLGIALRYIHSNLAAGQTIDGNTYKAGSAVAGDLSFYYNGQNEAGNGFSAGATLTNLGSKIGYTSDATQKDFIPANLGLGVAYTKVFDEDNKITVGMDVNKLLVPTPPNVGDSAGLVNYRNKSVVSSWFSSFGDAPGGFGEEMREFTVSTGAEYWYQDQFALRAGYFYEDKTKGNRKYFTLGAGIRYNVFGLNFSYIVPSGSGVNQNPLSNTLRFSLVFDLDQVSGE</sequence>
<gene>
    <name evidence="3" type="primary">porV</name>
    <name evidence="3" type="ORF">L0U88_18530</name>
</gene>
<dbReference type="NCBIfam" id="NF033710">
    <property type="entry name" value="T9SS_OM_PorV"/>
    <property type="match status" value="1"/>
</dbReference>
<evidence type="ECO:0000259" key="2">
    <source>
        <dbReference type="Pfam" id="PF19572"/>
    </source>
</evidence>
<dbReference type="SUPFAM" id="SSF56935">
    <property type="entry name" value="Porins"/>
    <property type="match status" value="1"/>
</dbReference>
<keyword evidence="1" id="KW-0732">Signal</keyword>
<feature type="signal peptide" evidence="1">
    <location>
        <begin position="1"/>
        <end position="24"/>
    </location>
</feature>
<dbReference type="NCBIfam" id="NF033709">
    <property type="entry name" value="PorV_fam"/>
    <property type="match status" value="1"/>
</dbReference>
<dbReference type="InterPro" id="IPR047799">
    <property type="entry name" value="T9SS_OM_PorV"/>
</dbReference>
<feature type="chain" id="PRO_5045799491" evidence="1">
    <location>
        <begin position="25"/>
        <end position="385"/>
    </location>
</feature>
<feature type="domain" description="Type IX secretion system protein PorV" evidence="2">
    <location>
        <begin position="30"/>
        <end position="266"/>
    </location>
</feature>
<reference evidence="3 4" key="1">
    <citation type="submission" date="2022-01" db="EMBL/GenBank/DDBJ databases">
        <title>Flavihumibacter sp. nov., isolated from sediment of a river.</title>
        <authorList>
            <person name="Liu H."/>
        </authorList>
    </citation>
    <scope>NUCLEOTIDE SEQUENCE [LARGE SCALE GENOMIC DNA]</scope>
    <source>
        <strain evidence="3 4">RY-1</strain>
    </source>
</reference>
<dbReference type="Proteomes" id="UP001200145">
    <property type="component" value="Unassembled WGS sequence"/>
</dbReference>
<name>A0ABS9BLZ4_9BACT</name>
<evidence type="ECO:0000313" key="3">
    <source>
        <dbReference type="EMBL" id="MCF1716645.1"/>
    </source>
</evidence>
<dbReference type="InterPro" id="IPR045741">
    <property type="entry name" value="PorV"/>
</dbReference>
<proteinExistence type="predicted"/>
<dbReference type="Pfam" id="PF19572">
    <property type="entry name" value="PorV"/>
    <property type="match status" value="1"/>
</dbReference>
<dbReference type="EMBL" id="JAKEVY010000005">
    <property type="protein sequence ID" value="MCF1716645.1"/>
    <property type="molecule type" value="Genomic_DNA"/>
</dbReference>
<comment type="caution">
    <text evidence="3">The sequence shown here is derived from an EMBL/GenBank/DDBJ whole genome shotgun (WGS) entry which is preliminary data.</text>
</comment>
<accession>A0ABS9BLZ4</accession>
<keyword evidence="4" id="KW-1185">Reference proteome</keyword>
<evidence type="ECO:0000256" key="1">
    <source>
        <dbReference type="SAM" id="SignalP"/>
    </source>
</evidence>
<protein>
    <submittedName>
        <fullName evidence="3">Type IX secretion system outer membrane channel protein PorV</fullName>
    </submittedName>
</protein>
<evidence type="ECO:0000313" key="4">
    <source>
        <dbReference type="Proteomes" id="UP001200145"/>
    </source>
</evidence>
<organism evidence="3 4">
    <name type="scientific">Flavihumibacter fluminis</name>
    <dbReference type="NCBI Taxonomy" id="2909236"/>
    <lineage>
        <taxon>Bacteria</taxon>
        <taxon>Pseudomonadati</taxon>
        <taxon>Bacteroidota</taxon>
        <taxon>Chitinophagia</taxon>
        <taxon>Chitinophagales</taxon>
        <taxon>Chitinophagaceae</taxon>
        <taxon>Flavihumibacter</taxon>
    </lineage>
</organism>